<feature type="domain" description="Major facilitator superfamily (MFS) profile" evidence="3">
    <location>
        <begin position="24"/>
        <end position="349"/>
    </location>
</feature>
<dbReference type="Proteomes" id="UP000580250">
    <property type="component" value="Unassembled WGS sequence"/>
</dbReference>
<dbReference type="EMBL" id="CAJEWN010000410">
    <property type="protein sequence ID" value="CAD2181760.1"/>
    <property type="molecule type" value="Genomic_DNA"/>
</dbReference>
<dbReference type="OrthoDB" id="2985014at2759"/>
<reference evidence="4 5" key="1">
    <citation type="submission" date="2020-08" db="EMBL/GenBank/DDBJ databases">
        <authorList>
            <person name="Koutsovoulos G."/>
            <person name="Danchin GJ E."/>
        </authorList>
    </citation>
    <scope>NUCLEOTIDE SEQUENCE [LARGE SCALE GENOMIC DNA]</scope>
</reference>
<name>A0A6V7W3N0_MELEN</name>
<feature type="transmembrane region" description="Helical" evidence="2">
    <location>
        <begin position="158"/>
        <end position="178"/>
    </location>
</feature>
<dbReference type="GO" id="GO:0016020">
    <property type="term" value="C:membrane"/>
    <property type="evidence" value="ECO:0007669"/>
    <property type="project" value="UniProtKB-SubCell"/>
</dbReference>
<dbReference type="GO" id="GO:0022857">
    <property type="term" value="F:transmembrane transporter activity"/>
    <property type="evidence" value="ECO:0007669"/>
    <property type="project" value="InterPro"/>
</dbReference>
<evidence type="ECO:0000313" key="4">
    <source>
        <dbReference type="EMBL" id="CAD2181760.1"/>
    </source>
</evidence>
<organism evidence="4 5">
    <name type="scientific">Meloidogyne enterolobii</name>
    <name type="common">Root-knot nematode worm</name>
    <name type="synonym">Meloidogyne mayaguensis</name>
    <dbReference type="NCBI Taxonomy" id="390850"/>
    <lineage>
        <taxon>Eukaryota</taxon>
        <taxon>Metazoa</taxon>
        <taxon>Ecdysozoa</taxon>
        <taxon>Nematoda</taxon>
        <taxon>Chromadorea</taxon>
        <taxon>Rhabditida</taxon>
        <taxon>Tylenchina</taxon>
        <taxon>Tylenchomorpha</taxon>
        <taxon>Tylenchoidea</taxon>
        <taxon>Meloidogynidae</taxon>
        <taxon>Meloidogyninae</taxon>
        <taxon>Meloidogyne</taxon>
    </lineage>
</organism>
<feature type="transmembrane region" description="Helical" evidence="2">
    <location>
        <begin position="130"/>
        <end position="151"/>
    </location>
</feature>
<evidence type="ECO:0000256" key="1">
    <source>
        <dbReference type="ARBA" id="ARBA00004141"/>
    </source>
</evidence>
<dbReference type="Pfam" id="PF07690">
    <property type="entry name" value="MFS_1"/>
    <property type="match status" value="1"/>
</dbReference>
<feature type="transmembrane region" description="Helical" evidence="2">
    <location>
        <begin position="105"/>
        <end position="124"/>
    </location>
</feature>
<feature type="transmembrane region" description="Helical" evidence="2">
    <location>
        <begin position="15"/>
        <end position="39"/>
    </location>
</feature>
<feature type="transmembrane region" description="Helical" evidence="2">
    <location>
        <begin position="260"/>
        <end position="282"/>
    </location>
</feature>
<protein>
    <recommendedName>
        <fullName evidence="3">Major facilitator superfamily (MFS) profile domain-containing protein</fullName>
    </recommendedName>
</protein>
<dbReference type="PROSITE" id="PS50850">
    <property type="entry name" value="MFS"/>
    <property type="match status" value="1"/>
</dbReference>
<keyword evidence="2" id="KW-1133">Transmembrane helix</keyword>
<gene>
    <name evidence="4" type="ORF">MENT_LOCUS33922</name>
</gene>
<proteinExistence type="predicted"/>
<feature type="transmembrane region" description="Helical" evidence="2">
    <location>
        <begin position="198"/>
        <end position="218"/>
    </location>
</feature>
<evidence type="ECO:0000313" key="5">
    <source>
        <dbReference type="Proteomes" id="UP000580250"/>
    </source>
</evidence>
<sequence length="349" mass="39753">MSIQVKFSNILKIRYLILIISIICMALIFSNCLLLNFTIICMNPIKNELINDFNITLNKYGSQEENDENEFSAIERSLLFSGPAIGSIIGSLIISPLIELFSVRHTITGFCIMSALSTLGIPIGDKIFGFWSIYLMRIIQGTCFAAQYVVVSIVSRKWAPVTSTATFLILTSIHFQFGQLFTMPTAGYFCESNFGWEGVYYTMFTLTLIFTIIFFFIFRDCPSEHPWISEIELKEIEFGKAEKENKENNKKQKAPYYKMLTDWTTWLLFVTFFCSEIAFQFLLEMGPYYLNKVLRISVTETGLVSALPPLVGMFSKLLIGPLDDKLISKILSEQSKVKLFSGVAQVIFK</sequence>
<accession>A0A6V7W3N0</accession>
<evidence type="ECO:0000259" key="3">
    <source>
        <dbReference type="PROSITE" id="PS50850"/>
    </source>
</evidence>
<dbReference type="PANTHER" id="PTHR45757">
    <property type="entry name" value="PROTEIN CBG23364-RELATED"/>
    <property type="match status" value="1"/>
</dbReference>
<dbReference type="PANTHER" id="PTHR45757:SF11">
    <property type="entry name" value="MAJOR FACILITATOR SUPERFAMILY (MFS) PROFILE DOMAIN-CONTAINING PROTEIN"/>
    <property type="match status" value="1"/>
</dbReference>
<dbReference type="InterPro" id="IPR036259">
    <property type="entry name" value="MFS_trans_sf"/>
</dbReference>
<comment type="subcellular location">
    <subcellularLocation>
        <location evidence="1">Membrane</location>
        <topology evidence="1">Multi-pass membrane protein</topology>
    </subcellularLocation>
</comment>
<dbReference type="InterPro" id="IPR011701">
    <property type="entry name" value="MFS"/>
</dbReference>
<evidence type="ECO:0000256" key="2">
    <source>
        <dbReference type="SAM" id="Phobius"/>
    </source>
</evidence>
<dbReference type="Gene3D" id="1.20.1250.20">
    <property type="entry name" value="MFS general substrate transporter like domains"/>
    <property type="match status" value="2"/>
</dbReference>
<dbReference type="InterPro" id="IPR020846">
    <property type="entry name" value="MFS_dom"/>
</dbReference>
<dbReference type="AlphaFoldDB" id="A0A6V7W3N0"/>
<dbReference type="SUPFAM" id="SSF103473">
    <property type="entry name" value="MFS general substrate transporter"/>
    <property type="match status" value="1"/>
</dbReference>
<comment type="caution">
    <text evidence="4">The sequence shown here is derived from an EMBL/GenBank/DDBJ whole genome shotgun (WGS) entry which is preliminary data.</text>
</comment>
<keyword evidence="2" id="KW-0472">Membrane</keyword>
<keyword evidence="2" id="KW-0812">Transmembrane</keyword>
<feature type="transmembrane region" description="Helical" evidence="2">
    <location>
        <begin position="302"/>
        <end position="319"/>
    </location>
</feature>